<dbReference type="Gene3D" id="3.30.450.20">
    <property type="entry name" value="PAS domain"/>
    <property type="match status" value="1"/>
</dbReference>
<evidence type="ECO:0000313" key="5">
    <source>
        <dbReference type="EMBL" id="ABM27437.1"/>
    </source>
</evidence>
<dbReference type="AlphaFoldDB" id="A0A0H3A4N7"/>
<dbReference type="Pfam" id="PF00990">
    <property type="entry name" value="GGDEF"/>
    <property type="match status" value="1"/>
</dbReference>
<dbReference type="InterPro" id="IPR000160">
    <property type="entry name" value="GGDEF_dom"/>
</dbReference>
<protein>
    <recommendedName>
        <fullName evidence="1">diguanylate cyclase</fullName>
        <ecNumber evidence="1">2.7.7.65</ecNumber>
    </recommendedName>
</protein>
<dbReference type="SMR" id="A0A0H3A4N7"/>
<keyword evidence="3" id="KW-0472">Membrane</keyword>
<dbReference type="NCBIfam" id="TIGR00254">
    <property type="entry name" value="GGDEF"/>
    <property type="match status" value="1"/>
</dbReference>
<dbReference type="InterPro" id="IPR029787">
    <property type="entry name" value="Nucleotide_cyclase"/>
</dbReference>
<dbReference type="PROSITE" id="PS50887">
    <property type="entry name" value="GGDEF"/>
    <property type="match status" value="1"/>
</dbReference>
<proteinExistence type="predicted"/>
<dbReference type="GO" id="GO:0052621">
    <property type="term" value="F:diguanylate cyclase activity"/>
    <property type="evidence" value="ECO:0007669"/>
    <property type="project" value="UniProtKB-EC"/>
</dbReference>
<feature type="domain" description="GGDEF" evidence="4">
    <location>
        <begin position="416"/>
        <end position="552"/>
    </location>
</feature>
<feature type="transmembrane region" description="Helical" evidence="3">
    <location>
        <begin position="30"/>
        <end position="51"/>
    </location>
</feature>
<dbReference type="FunFam" id="3.30.70.270:FF:000001">
    <property type="entry name" value="Diguanylate cyclase domain protein"/>
    <property type="match status" value="1"/>
</dbReference>
<dbReference type="EMBL" id="CP000527">
    <property type="protein sequence ID" value="ABM27437.1"/>
    <property type="molecule type" value="Genomic_DNA"/>
</dbReference>
<dbReference type="SUPFAM" id="SSF55073">
    <property type="entry name" value="Nucleotide cyclase"/>
    <property type="match status" value="1"/>
</dbReference>
<dbReference type="PANTHER" id="PTHR45138:SF9">
    <property type="entry name" value="DIGUANYLATE CYCLASE DGCM-RELATED"/>
    <property type="match status" value="1"/>
</dbReference>
<sequence>MQHQPPAPPPRHALDALVDVTTRRPRLSRLLSLVAVLVLGAACIVVFSIYARTMDEIRRDHRHIAERHAREVEYFMESRLDTAQAIADMGSSLLNEGSPPLPWVADALAPVPERYGYALNHDSAPPFTAGSSLTGLGPVPLTHDTLREMTMSLRLLILLREVFQRDNTTPWVYYTSERRFMLIHPAAPPSSFFFEDIVLELPFHTLARPDANPARAHYLTPPYLDTAGKGWMVTAGGPVYERDIFRGSLCIDISLRQLQGIASHHLKHDVRIVITTPKGELLADSAMEGDMSTHDSLLALPQHLSQAMADIRSQREVGVMHAGYTVFHVPLNDLGWHLLLTMPTRNIANDALFAALPVGGILVLLAVSIWLLYILAVALRTNRELSIRDSLTGLHNRRFFDEVLAMELARAARGERGFGLLIVDVDRFKEFNDTYGHAEGDLALQHLARVLVSSSRELVDMAYRLGGEEFAIIAHVDDALQLDDVARRVCAELRSLSLPHTASRSGILSVSIGGAMLQSGEVSTADTLYRRADTALYRAKQAGRDTHWIDGLTHPAPSL</sequence>
<dbReference type="KEGG" id="dvl:Dvul_0414"/>
<dbReference type="HOGENOM" id="CLU_487229_0_0_7"/>
<keyword evidence="3" id="KW-0812">Transmembrane</keyword>
<dbReference type="GO" id="GO:0005886">
    <property type="term" value="C:plasma membrane"/>
    <property type="evidence" value="ECO:0007669"/>
    <property type="project" value="TreeGrafter"/>
</dbReference>
<gene>
    <name evidence="5" type="ordered locus">Dvul_0414</name>
</gene>
<dbReference type="PANTHER" id="PTHR45138">
    <property type="entry name" value="REGULATORY COMPONENTS OF SENSORY TRANSDUCTION SYSTEM"/>
    <property type="match status" value="1"/>
</dbReference>
<evidence type="ECO:0000259" key="4">
    <source>
        <dbReference type="PROSITE" id="PS50887"/>
    </source>
</evidence>
<comment type="catalytic activity">
    <reaction evidence="2">
        <text>2 GTP = 3',3'-c-di-GMP + 2 diphosphate</text>
        <dbReference type="Rhea" id="RHEA:24898"/>
        <dbReference type="ChEBI" id="CHEBI:33019"/>
        <dbReference type="ChEBI" id="CHEBI:37565"/>
        <dbReference type="ChEBI" id="CHEBI:58805"/>
        <dbReference type="EC" id="2.7.7.65"/>
    </reaction>
</comment>
<dbReference type="CDD" id="cd01949">
    <property type="entry name" value="GGDEF"/>
    <property type="match status" value="1"/>
</dbReference>
<evidence type="ECO:0000313" key="6">
    <source>
        <dbReference type="Proteomes" id="UP000009173"/>
    </source>
</evidence>
<dbReference type="EC" id="2.7.7.65" evidence="1"/>
<dbReference type="InterPro" id="IPR043128">
    <property type="entry name" value="Rev_trsase/Diguanyl_cyclase"/>
</dbReference>
<evidence type="ECO:0000256" key="3">
    <source>
        <dbReference type="SAM" id="Phobius"/>
    </source>
</evidence>
<dbReference type="Proteomes" id="UP000009173">
    <property type="component" value="Chromosome"/>
</dbReference>
<dbReference type="RefSeq" id="WP_010940213.1">
    <property type="nucleotide sequence ID" value="NC_008751.1"/>
</dbReference>
<feature type="transmembrane region" description="Helical" evidence="3">
    <location>
        <begin position="351"/>
        <end position="379"/>
    </location>
</feature>
<reference evidence="6" key="1">
    <citation type="journal article" date="2009" name="Environ. Microbiol.">
        <title>Contribution of mobile genetic elements to Desulfovibrio vulgaris genome plasticity.</title>
        <authorList>
            <person name="Walker C.B."/>
            <person name="Stolyar S."/>
            <person name="Chivian D."/>
            <person name="Pinel N."/>
            <person name="Gabster J.A."/>
            <person name="Dehal P.S."/>
            <person name="He Z."/>
            <person name="Yang Z.K."/>
            <person name="Yen H.C."/>
            <person name="Zhou J."/>
            <person name="Wall J.D."/>
            <person name="Hazen T.C."/>
            <person name="Arkin A.P."/>
            <person name="Stahl D.A."/>
        </authorList>
    </citation>
    <scope>NUCLEOTIDE SEQUENCE [LARGE SCALE GENOMIC DNA]</scope>
    <source>
        <strain evidence="6">DP4</strain>
    </source>
</reference>
<organism evidence="5 6">
    <name type="scientific">Nitratidesulfovibrio vulgaris (strain DP4)</name>
    <name type="common">Desulfovibrio vulgaris</name>
    <dbReference type="NCBI Taxonomy" id="391774"/>
    <lineage>
        <taxon>Bacteria</taxon>
        <taxon>Pseudomonadati</taxon>
        <taxon>Thermodesulfobacteriota</taxon>
        <taxon>Desulfovibrionia</taxon>
        <taxon>Desulfovibrionales</taxon>
        <taxon>Desulfovibrionaceae</taxon>
        <taxon>Nitratidesulfovibrio</taxon>
    </lineage>
</organism>
<name>A0A0H3A4N7_NITV4</name>
<dbReference type="SMART" id="SM00267">
    <property type="entry name" value="GGDEF"/>
    <property type="match status" value="1"/>
</dbReference>
<dbReference type="InterPro" id="IPR050469">
    <property type="entry name" value="Diguanylate_Cyclase"/>
</dbReference>
<evidence type="ECO:0000256" key="1">
    <source>
        <dbReference type="ARBA" id="ARBA00012528"/>
    </source>
</evidence>
<dbReference type="Gene3D" id="3.30.70.270">
    <property type="match status" value="1"/>
</dbReference>
<dbReference type="GO" id="GO:0043709">
    <property type="term" value="P:cell adhesion involved in single-species biofilm formation"/>
    <property type="evidence" value="ECO:0007669"/>
    <property type="project" value="TreeGrafter"/>
</dbReference>
<accession>A0A0H3A4N7</accession>
<evidence type="ECO:0000256" key="2">
    <source>
        <dbReference type="ARBA" id="ARBA00034247"/>
    </source>
</evidence>
<keyword evidence="3" id="KW-1133">Transmembrane helix</keyword>
<dbReference type="GO" id="GO:1902201">
    <property type="term" value="P:negative regulation of bacterial-type flagellum-dependent cell motility"/>
    <property type="evidence" value="ECO:0007669"/>
    <property type="project" value="TreeGrafter"/>
</dbReference>